<dbReference type="OrthoDB" id="297496at2759"/>
<evidence type="ECO:0000313" key="3">
    <source>
        <dbReference type="EMBL" id="KAF0298679.1"/>
    </source>
</evidence>
<gene>
    <name evidence="3" type="ORF">FJT64_003953</name>
</gene>
<keyword evidence="2" id="KW-0812">Transmembrane</keyword>
<keyword evidence="4" id="KW-1185">Reference proteome</keyword>
<evidence type="ECO:0000313" key="4">
    <source>
        <dbReference type="Proteomes" id="UP000440578"/>
    </source>
</evidence>
<reference evidence="3 4" key="1">
    <citation type="submission" date="2019-07" db="EMBL/GenBank/DDBJ databases">
        <title>Draft genome assembly of a fouling barnacle, Amphibalanus amphitrite (Darwin, 1854): The first reference genome for Thecostraca.</title>
        <authorList>
            <person name="Kim W."/>
        </authorList>
    </citation>
    <scope>NUCLEOTIDE SEQUENCE [LARGE SCALE GENOMIC DNA]</scope>
    <source>
        <strain evidence="3">SNU_AA5</strain>
        <tissue evidence="3">Soma without cirri and trophi</tissue>
    </source>
</reference>
<dbReference type="AlphaFoldDB" id="A0A6A4W0F6"/>
<sequence>MATFKMGVTIIYCLFGMSLISMCIQMMQDQIVGKVRWVAEETGLVDSEARQQQRVRARRTRAGAVPETKEDPFGYRPLSSENRRRRRQKKDKDERKEKERREEEEKKDREDDGGEKRGEEAEQEPKSDGKAKGGQPDEALSDEENMLFNMA</sequence>
<feature type="region of interest" description="Disordered" evidence="1">
    <location>
        <begin position="44"/>
        <end position="151"/>
    </location>
</feature>
<proteinExistence type="predicted"/>
<evidence type="ECO:0000256" key="1">
    <source>
        <dbReference type="SAM" id="MobiDB-lite"/>
    </source>
</evidence>
<protein>
    <submittedName>
        <fullName evidence="3">Uncharacterized protein</fullName>
    </submittedName>
</protein>
<organism evidence="3 4">
    <name type="scientific">Amphibalanus amphitrite</name>
    <name type="common">Striped barnacle</name>
    <name type="synonym">Balanus amphitrite</name>
    <dbReference type="NCBI Taxonomy" id="1232801"/>
    <lineage>
        <taxon>Eukaryota</taxon>
        <taxon>Metazoa</taxon>
        <taxon>Ecdysozoa</taxon>
        <taxon>Arthropoda</taxon>
        <taxon>Crustacea</taxon>
        <taxon>Multicrustacea</taxon>
        <taxon>Cirripedia</taxon>
        <taxon>Thoracica</taxon>
        <taxon>Thoracicalcarea</taxon>
        <taxon>Balanomorpha</taxon>
        <taxon>Balanoidea</taxon>
        <taxon>Balanidae</taxon>
        <taxon>Amphibalaninae</taxon>
        <taxon>Amphibalanus</taxon>
    </lineage>
</organism>
<accession>A0A6A4W0F6</accession>
<dbReference type="EMBL" id="VIIS01001416">
    <property type="protein sequence ID" value="KAF0298679.1"/>
    <property type="molecule type" value="Genomic_DNA"/>
</dbReference>
<feature type="transmembrane region" description="Helical" evidence="2">
    <location>
        <begin position="6"/>
        <end position="27"/>
    </location>
</feature>
<dbReference type="Proteomes" id="UP000440578">
    <property type="component" value="Unassembled WGS sequence"/>
</dbReference>
<keyword evidence="2" id="KW-0472">Membrane</keyword>
<name>A0A6A4W0F6_AMPAM</name>
<comment type="caution">
    <text evidence="3">The sequence shown here is derived from an EMBL/GenBank/DDBJ whole genome shotgun (WGS) entry which is preliminary data.</text>
</comment>
<feature type="compositionally biased region" description="Basic and acidic residues" evidence="1">
    <location>
        <begin position="90"/>
        <end position="131"/>
    </location>
</feature>
<dbReference type="Gene3D" id="1.10.287.70">
    <property type="match status" value="1"/>
</dbReference>
<keyword evidence="2" id="KW-1133">Transmembrane helix</keyword>
<evidence type="ECO:0000256" key="2">
    <source>
        <dbReference type="SAM" id="Phobius"/>
    </source>
</evidence>